<feature type="transmembrane region" description="Helical" evidence="1">
    <location>
        <begin position="61"/>
        <end position="80"/>
    </location>
</feature>
<protein>
    <submittedName>
        <fullName evidence="2">Uncharacterized protein</fullName>
    </submittedName>
</protein>
<keyword evidence="1" id="KW-0472">Membrane</keyword>
<keyword evidence="3" id="KW-1185">Reference proteome</keyword>
<accession>A0A968GFD3</accession>
<feature type="transmembrane region" description="Helical" evidence="1">
    <location>
        <begin position="125"/>
        <end position="143"/>
    </location>
</feature>
<dbReference type="EMBL" id="JAATLM010000001">
    <property type="protein sequence ID" value="NIZ69483.1"/>
    <property type="molecule type" value="Genomic_DNA"/>
</dbReference>
<organism evidence="2 3">
    <name type="scientific">Entomospira culicis</name>
    <dbReference type="NCBI Taxonomy" id="2719989"/>
    <lineage>
        <taxon>Bacteria</taxon>
        <taxon>Pseudomonadati</taxon>
        <taxon>Spirochaetota</taxon>
        <taxon>Spirochaetia</taxon>
        <taxon>Spirochaetales</taxon>
        <taxon>Spirochaetaceae</taxon>
        <taxon>Entomospira</taxon>
    </lineage>
</organism>
<dbReference type="Proteomes" id="UP000778951">
    <property type="component" value="Unassembled WGS sequence"/>
</dbReference>
<dbReference type="RefSeq" id="WP_167695572.1">
    <property type="nucleotide sequence ID" value="NZ_CP118181.1"/>
</dbReference>
<gene>
    <name evidence="2" type="ORF">HCT48_04550</name>
</gene>
<evidence type="ECO:0000256" key="1">
    <source>
        <dbReference type="SAM" id="Phobius"/>
    </source>
</evidence>
<feature type="transmembrane region" description="Helical" evidence="1">
    <location>
        <begin position="92"/>
        <end position="113"/>
    </location>
</feature>
<comment type="caution">
    <text evidence="2">The sequence shown here is derived from an EMBL/GenBank/DDBJ whole genome shotgun (WGS) entry which is preliminary data.</text>
</comment>
<evidence type="ECO:0000313" key="2">
    <source>
        <dbReference type="EMBL" id="NIZ69483.1"/>
    </source>
</evidence>
<keyword evidence="1" id="KW-0812">Transmembrane</keyword>
<evidence type="ECO:0000313" key="3">
    <source>
        <dbReference type="Proteomes" id="UP000778951"/>
    </source>
</evidence>
<name>A0A968GFD3_9SPIO</name>
<feature type="transmembrane region" description="Helical" evidence="1">
    <location>
        <begin position="31"/>
        <end position="49"/>
    </location>
</feature>
<dbReference type="AlphaFoldDB" id="A0A968GFD3"/>
<proteinExistence type="predicted"/>
<feature type="transmembrane region" description="Helical" evidence="1">
    <location>
        <begin position="163"/>
        <end position="184"/>
    </location>
</feature>
<keyword evidence="1" id="KW-1133">Transmembrane helix</keyword>
<sequence>MKERMIYSNTLLLVLFLHAMLIPSDIGVIGWVLSLGWSLLVLLAVPRLFYQIDRLRIQREVSAAMVLLFGIFVSLTFALIERSFFYLFDTKHLERMILFVLLSVLISRIENVYEAQHLSQNPKQIILTISVVLVTLLGSYAIIHKLMPLGVERKLITVGVWSFWQSSMGRTLMIIFFFLSYSTLDDLATKMRRRLA</sequence>
<reference evidence="2" key="1">
    <citation type="submission" date="2020-03" db="EMBL/GenBank/DDBJ databases">
        <title>Spirochaetal bacteria isolated from arthropods constitute a novel genus Entomospira genus novum within the order Spirochaetales.</title>
        <authorList>
            <person name="Grana-Miraglia L."/>
            <person name="Sikutova S."/>
            <person name="Fingerle V."/>
            <person name="Sing A."/>
            <person name="Castillo-Ramirez S."/>
            <person name="Margos G."/>
            <person name="Rudolf I."/>
        </authorList>
    </citation>
    <scope>NUCLEOTIDE SEQUENCE</scope>
    <source>
        <strain evidence="2">BR149</strain>
    </source>
</reference>